<evidence type="ECO:0000313" key="2">
    <source>
        <dbReference type="EMBL" id="RUO80947.1"/>
    </source>
</evidence>
<keyword evidence="3" id="KW-1185">Reference proteome</keyword>
<feature type="domain" description="KAP NTPase" evidence="1">
    <location>
        <begin position="15"/>
        <end position="249"/>
    </location>
</feature>
<dbReference type="RefSeq" id="WP_126840953.1">
    <property type="nucleotide sequence ID" value="NZ_PIQH01000002.1"/>
</dbReference>
<gene>
    <name evidence="2" type="ORF">CWI84_02205</name>
</gene>
<dbReference type="InterPro" id="IPR011646">
    <property type="entry name" value="KAP_P-loop"/>
</dbReference>
<reference evidence="2 3" key="1">
    <citation type="journal article" date="2011" name="Front. Microbiol.">
        <title>Genomic signatures of strain selection and enhancement in Bacillus atrophaeus var. globigii, a historical biowarfare simulant.</title>
        <authorList>
            <person name="Gibbons H.S."/>
            <person name="Broomall S.M."/>
            <person name="McNew L.A."/>
            <person name="Daligault H."/>
            <person name="Chapman C."/>
            <person name="Bruce D."/>
            <person name="Karavis M."/>
            <person name="Krepps M."/>
            <person name="McGregor P.A."/>
            <person name="Hong C."/>
            <person name="Park K.H."/>
            <person name="Akmal A."/>
            <person name="Feldman A."/>
            <person name="Lin J.S."/>
            <person name="Chang W.E."/>
            <person name="Higgs B.W."/>
            <person name="Demirev P."/>
            <person name="Lindquist J."/>
            <person name="Liem A."/>
            <person name="Fochler E."/>
            <person name="Read T.D."/>
            <person name="Tapia R."/>
            <person name="Johnson S."/>
            <person name="Bishop-Lilly K.A."/>
            <person name="Detter C."/>
            <person name="Han C."/>
            <person name="Sozhamannan S."/>
            <person name="Rosenzweig C.N."/>
            <person name="Skowronski E.W."/>
        </authorList>
    </citation>
    <scope>NUCLEOTIDE SEQUENCE [LARGE SCALE GENOMIC DNA]</scope>
    <source>
        <strain evidence="2 3">CC-PW-9</strain>
    </source>
</reference>
<dbReference type="SUPFAM" id="SSF52540">
    <property type="entry name" value="P-loop containing nucleoside triphosphate hydrolases"/>
    <property type="match status" value="1"/>
</dbReference>
<dbReference type="InterPro" id="IPR027417">
    <property type="entry name" value="P-loop_NTPase"/>
</dbReference>
<name>A0A432ZSR6_9GAMM</name>
<organism evidence="2 3">
    <name type="scientific">Idiomarina tyrosinivorans</name>
    <dbReference type="NCBI Taxonomy" id="1445662"/>
    <lineage>
        <taxon>Bacteria</taxon>
        <taxon>Pseudomonadati</taxon>
        <taxon>Pseudomonadota</taxon>
        <taxon>Gammaproteobacteria</taxon>
        <taxon>Alteromonadales</taxon>
        <taxon>Idiomarinaceae</taxon>
        <taxon>Idiomarina</taxon>
    </lineage>
</organism>
<accession>A0A432ZSR6</accession>
<protein>
    <recommendedName>
        <fullName evidence="1">KAP NTPase domain-containing protein</fullName>
    </recommendedName>
</protein>
<evidence type="ECO:0000313" key="3">
    <source>
        <dbReference type="Proteomes" id="UP000287996"/>
    </source>
</evidence>
<sequence length="612" mass="69910">MSIADPNKATRELIEDYIIRAESGEFAVMLSGSWGVGKTHFIKNLLDKHEVYSDYVYLSLNGISSGREVYEQLMAQLNPFWHSDKSRKVRKVVAGLASAALRFDLTDDNGVSLQLNLSELDLSSSKVGTNGSRILVFDDLERAAMPVDVALGLINGFVEHSHAKVIVLSNEKELDERLCNYRSIKEKVVGITAPISPDFGSAVQNFIDAEKSCSLKGFYHDKLNIIEEVFQASGAENLRHIRFALMEFTRLVRAIDLQEDIEADSGLVTRLFRIHLIMQIEGKRGYLKSKDDFLFKYSSPSETDNEENKLQNITRRYNFHISSQNVIGLPNWSDFVISGLINKSKLRKAWDEATTAEKGSPWLKLWHWGSLSIEEFETTKELFLADIEKADFESIHEIPHYLGLLLFFWKEKTPLVDWPLKKVTSKLCCATKKYLSMYPEESHIAGFSSDSYGGYAYYQRGENDFSEAKVKLESVIQKTREKSLKAFSDEVKKSIEIGQDAYEKAMSKLYQEAAKTDVQDVFEHLDAAELAKVLVRKAQDSFDLSRVIRLFTNEHEYYEPGDQTEAFFHSFLNALKEELQSDRLKPFTSLKVKRAIEILEYKYPVRSAKQCQ</sequence>
<dbReference type="OrthoDB" id="88903at2"/>
<dbReference type="AlphaFoldDB" id="A0A432ZSR6"/>
<dbReference type="Proteomes" id="UP000287996">
    <property type="component" value="Unassembled WGS sequence"/>
</dbReference>
<dbReference type="Pfam" id="PF07693">
    <property type="entry name" value="KAP_NTPase"/>
    <property type="match status" value="1"/>
</dbReference>
<dbReference type="Gene3D" id="3.40.50.300">
    <property type="entry name" value="P-loop containing nucleotide triphosphate hydrolases"/>
    <property type="match status" value="1"/>
</dbReference>
<dbReference type="EMBL" id="PIQH01000002">
    <property type="protein sequence ID" value="RUO80947.1"/>
    <property type="molecule type" value="Genomic_DNA"/>
</dbReference>
<comment type="caution">
    <text evidence="2">The sequence shown here is derived from an EMBL/GenBank/DDBJ whole genome shotgun (WGS) entry which is preliminary data.</text>
</comment>
<evidence type="ECO:0000259" key="1">
    <source>
        <dbReference type="Pfam" id="PF07693"/>
    </source>
</evidence>
<proteinExistence type="predicted"/>